<dbReference type="PANTHER" id="PTHR38382:SF1">
    <property type="entry name" value="RNA-BINDING PROTEIN"/>
    <property type="match status" value="1"/>
</dbReference>
<gene>
    <name evidence="2" type="ORF">TEA_023707</name>
</gene>
<comment type="caution">
    <text evidence="2">The sequence shown here is derived from an EMBL/GenBank/DDBJ whole genome shotgun (WGS) entry which is preliminary data.</text>
</comment>
<evidence type="ECO:0000313" key="2">
    <source>
        <dbReference type="EMBL" id="THF96059.1"/>
    </source>
</evidence>
<reference evidence="2 3" key="1">
    <citation type="journal article" date="2018" name="Proc. Natl. Acad. Sci. U.S.A.">
        <title>Draft genome sequence of Camellia sinensis var. sinensis provides insights into the evolution of the tea genome and tea quality.</title>
        <authorList>
            <person name="Wei C."/>
            <person name="Yang H."/>
            <person name="Wang S."/>
            <person name="Zhao J."/>
            <person name="Liu C."/>
            <person name="Gao L."/>
            <person name="Xia E."/>
            <person name="Lu Y."/>
            <person name="Tai Y."/>
            <person name="She G."/>
            <person name="Sun J."/>
            <person name="Cao H."/>
            <person name="Tong W."/>
            <person name="Gao Q."/>
            <person name="Li Y."/>
            <person name="Deng W."/>
            <person name="Jiang X."/>
            <person name="Wang W."/>
            <person name="Chen Q."/>
            <person name="Zhang S."/>
            <person name="Li H."/>
            <person name="Wu J."/>
            <person name="Wang P."/>
            <person name="Li P."/>
            <person name="Shi C."/>
            <person name="Zheng F."/>
            <person name="Jian J."/>
            <person name="Huang B."/>
            <person name="Shan D."/>
            <person name="Shi M."/>
            <person name="Fang C."/>
            <person name="Yue Y."/>
            <person name="Li F."/>
            <person name="Li D."/>
            <person name="Wei S."/>
            <person name="Han B."/>
            <person name="Jiang C."/>
            <person name="Yin Y."/>
            <person name="Xia T."/>
            <person name="Zhang Z."/>
            <person name="Bennetzen J.L."/>
            <person name="Zhao S."/>
            <person name="Wan X."/>
        </authorList>
    </citation>
    <scope>NUCLEOTIDE SEQUENCE [LARGE SCALE GENOMIC DNA]</scope>
    <source>
        <strain evidence="3">cv. Shuchazao</strain>
        <tissue evidence="2">Leaf</tissue>
    </source>
</reference>
<evidence type="ECO:0000313" key="3">
    <source>
        <dbReference type="Proteomes" id="UP000306102"/>
    </source>
</evidence>
<organism evidence="2 3">
    <name type="scientific">Camellia sinensis var. sinensis</name>
    <name type="common">China tea</name>
    <dbReference type="NCBI Taxonomy" id="542762"/>
    <lineage>
        <taxon>Eukaryota</taxon>
        <taxon>Viridiplantae</taxon>
        <taxon>Streptophyta</taxon>
        <taxon>Embryophyta</taxon>
        <taxon>Tracheophyta</taxon>
        <taxon>Spermatophyta</taxon>
        <taxon>Magnoliopsida</taxon>
        <taxon>eudicotyledons</taxon>
        <taxon>Gunneridae</taxon>
        <taxon>Pentapetalae</taxon>
        <taxon>asterids</taxon>
        <taxon>Ericales</taxon>
        <taxon>Theaceae</taxon>
        <taxon>Camellia</taxon>
    </lineage>
</organism>
<keyword evidence="3" id="KW-1185">Reference proteome</keyword>
<feature type="compositionally biased region" description="Basic and acidic residues" evidence="1">
    <location>
        <begin position="70"/>
        <end position="84"/>
    </location>
</feature>
<dbReference type="Proteomes" id="UP000306102">
    <property type="component" value="Unassembled WGS sequence"/>
</dbReference>
<proteinExistence type="predicted"/>
<dbReference type="AlphaFoldDB" id="A0A4S4D1G6"/>
<feature type="region of interest" description="Disordered" evidence="1">
    <location>
        <begin position="62"/>
        <end position="93"/>
    </location>
</feature>
<dbReference type="PANTHER" id="PTHR38382">
    <property type="entry name" value="RNA-BINDING PROTEIN"/>
    <property type="match status" value="1"/>
</dbReference>
<protein>
    <submittedName>
        <fullName evidence="2">Uncharacterized protein</fullName>
    </submittedName>
</protein>
<accession>A0A4S4D1G6</accession>
<name>A0A4S4D1G6_CAMSN</name>
<sequence length="233" mass="25799">MNSKHPPVRVLGQRSIASTFLFRSSKPNPSTDCKGDVKIKTLKRDSPVSLSDFLNRKLHRSSVLPSSAQGKDRPFFPPVGKKDVTGSNEGQNGVKEVKPVHDLVFEQLKWTRKENEDCLGSCADGEGGSSCTENMHESRKRKIPFAGEDGEQSAQKHLVVLGDCPRPIHPIPKKNGEEQSFTASKKPRRLFNHYANGSGWWDYNMEGVDNEEVGCNEAWEGIGSATLGGLDWH</sequence>
<dbReference type="EMBL" id="SDRB02013061">
    <property type="protein sequence ID" value="THF96059.1"/>
    <property type="molecule type" value="Genomic_DNA"/>
</dbReference>
<evidence type="ECO:0000256" key="1">
    <source>
        <dbReference type="SAM" id="MobiDB-lite"/>
    </source>
</evidence>